<dbReference type="Pfam" id="PF18135">
    <property type="entry name" value="Type_ISP_C"/>
    <property type="match status" value="1"/>
</dbReference>
<keyword evidence="3" id="KW-1185">Reference proteome</keyword>
<evidence type="ECO:0000313" key="2">
    <source>
        <dbReference type="EMBL" id="ACR12091.1"/>
    </source>
</evidence>
<dbReference type="InterPro" id="IPR041635">
    <property type="entry name" value="Type_ISP_LLaBIII_C"/>
</dbReference>
<dbReference type="REBASE" id="21462">
    <property type="entry name" value="TtuTORF4356P"/>
</dbReference>
<keyword evidence="2" id="KW-0378">Hydrolase</keyword>
<keyword evidence="2" id="KW-0808">Transferase</keyword>
<keyword evidence="2" id="KW-0489">Methyltransferase</keyword>
<dbReference type="STRING" id="377629.TERTU_4356"/>
<dbReference type="KEGG" id="ttu:TERTU_4356"/>
<keyword evidence="2" id="KW-0255">Endonuclease</keyword>
<dbReference type="GO" id="GO:0004519">
    <property type="term" value="F:endonuclease activity"/>
    <property type="evidence" value="ECO:0007669"/>
    <property type="project" value="UniProtKB-KW"/>
</dbReference>
<protein>
    <submittedName>
        <fullName evidence="2">Endonuclease and methylase LlaGI</fullName>
    </submittedName>
</protein>
<dbReference type="AlphaFoldDB" id="C5BIH1"/>
<evidence type="ECO:0000313" key="3">
    <source>
        <dbReference type="Proteomes" id="UP000009080"/>
    </source>
</evidence>
<dbReference type="GO" id="GO:0032259">
    <property type="term" value="P:methylation"/>
    <property type="evidence" value="ECO:0007669"/>
    <property type="project" value="UniProtKB-KW"/>
</dbReference>
<proteinExistence type="predicted"/>
<dbReference type="Proteomes" id="UP000009080">
    <property type="component" value="Chromosome"/>
</dbReference>
<dbReference type="EMBL" id="CP001614">
    <property type="protein sequence ID" value="ACR12091.1"/>
    <property type="molecule type" value="Genomic_DNA"/>
</dbReference>
<name>C5BIH1_TERTT</name>
<sequence length="154" mass="17810">MRPRIPLPEDFQAFSDAGRALGEWHLNYETVEPYALTEDVTRSVMEAKDWRVSKMVLGKQGGKPDKLVIGYNENVTLRRIPLEAYDYVVYGKSAVVWILDRYRVSVDKASQIWNALNDWSEDPRYIVDLLKRIVRVSVESVRMVNNLPPLNEAK</sequence>
<reference evidence="2 3" key="1">
    <citation type="journal article" date="2009" name="PLoS ONE">
        <title>The complete genome of Teredinibacter turnerae T7901: an intracellular endosymbiont of marine wood-boring bivalves (shipworms).</title>
        <authorList>
            <person name="Yang J.C."/>
            <person name="Madupu R."/>
            <person name="Durkin A.S."/>
            <person name="Ekborg N.A."/>
            <person name="Pedamallu C.S."/>
            <person name="Hostetler J.B."/>
            <person name="Radune D."/>
            <person name="Toms B.S."/>
            <person name="Henrissat B."/>
            <person name="Coutinho P.M."/>
            <person name="Schwarz S."/>
            <person name="Field L."/>
            <person name="Trindade-Silva A.E."/>
            <person name="Soares C.A.G."/>
            <person name="Elshahawi S."/>
            <person name="Hanora A."/>
            <person name="Schmidt E.W."/>
            <person name="Haygood M.G."/>
            <person name="Posfai J."/>
            <person name="Benner J."/>
            <person name="Madinger C."/>
            <person name="Nove J."/>
            <person name="Anton B."/>
            <person name="Chaudhary K."/>
            <person name="Foster J."/>
            <person name="Holman A."/>
            <person name="Kumar S."/>
            <person name="Lessard P.A."/>
            <person name="Luyten Y.A."/>
            <person name="Slatko B."/>
            <person name="Wood N."/>
            <person name="Wu B."/>
            <person name="Teplitski M."/>
            <person name="Mougous J.D."/>
            <person name="Ward N."/>
            <person name="Eisen J.A."/>
            <person name="Badger J.H."/>
            <person name="Distel D.L."/>
        </authorList>
    </citation>
    <scope>NUCLEOTIDE SEQUENCE [LARGE SCALE GENOMIC DNA]</scope>
    <source>
        <strain evidence="3">ATCC 39867 / T7901</strain>
    </source>
</reference>
<dbReference type="GO" id="GO:0008168">
    <property type="term" value="F:methyltransferase activity"/>
    <property type="evidence" value="ECO:0007669"/>
    <property type="project" value="UniProtKB-KW"/>
</dbReference>
<organism evidence="2 3">
    <name type="scientific">Teredinibacter turnerae (strain ATCC 39867 / T7901)</name>
    <dbReference type="NCBI Taxonomy" id="377629"/>
    <lineage>
        <taxon>Bacteria</taxon>
        <taxon>Pseudomonadati</taxon>
        <taxon>Pseudomonadota</taxon>
        <taxon>Gammaproteobacteria</taxon>
        <taxon>Cellvibrionales</taxon>
        <taxon>Cellvibrionaceae</taxon>
        <taxon>Teredinibacter</taxon>
    </lineage>
</organism>
<gene>
    <name evidence="2" type="ordered locus">TERTU_4356</name>
</gene>
<keyword evidence="2" id="KW-0540">Nuclease</keyword>
<dbReference type="eggNOG" id="COG0286">
    <property type="taxonomic scope" value="Bacteria"/>
</dbReference>
<dbReference type="OrthoDB" id="9804086at2"/>
<feature type="domain" description="Type ISP restriction-modification enzyme LLaBIII C-terminal specificity" evidence="1">
    <location>
        <begin position="3"/>
        <end position="129"/>
    </location>
</feature>
<evidence type="ECO:0000259" key="1">
    <source>
        <dbReference type="Pfam" id="PF18135"/>
    </source>
</evidence>
<dbReference type="HOGENOM" id="CLU_016993_0_1_6"/>
<accession>C5BIH1</accession>